<dbReference type="GO" id="GO:0005829">
    <property type="term" value="C:cytosol"/>
    <property type="evidence" value="ECO:0007669"/>
    <property type="project" value="TreeGrafter"/>
</dbReference>
<dbReference type="AlphaFoldDB" id="A0A9W6ZLG4"/>
<dbReference type="Gene3D" id="3.15.10.20">
    <property type="entry name" value="Activator of Hsp90 ATPase Aha1, N-terminal domain"/>
    <property type="match status" value="1"/>
</dbReference>
<dbReference type="SMART" id="SM01000">
    <property type="entry name" value="Aha1_N"/>
    <property type="match status" value="1"/>
</dbReference>
<organism evidence="4 5">
    <name type="scientific">Triparma retinervis</name>
    <dbReference type="NCBI Taxonomy" id="2557542"/>
    <lineage>
        <taxon>Eukaryota</taxon>
        <taxon>Sar</taxon>
        <taxon>Stramenopiles</taxon>
        <taxon>Ochrophyta</taxon>
        <taxon>Bolidophyceae</taxon>
        <taxon>Parmales</taxon>
        <taxon>Triparmaceae</taxon>
        <taxon>Triparma</taxon>
    </lineage>
</organism>
<dbReference type="SUPFAM" id="SSF103111">
    <property type="entry name" value="Activator of Hsp90 ATPase, Aha1"/>
    <property type="match status" value="1"/>
</dbReference>
<dbReference type="OrthoDB" id="567237at2759"/>
<feature type="region of interest" description="Disordered" evidence="2">
    <location>
        <begin position="1"/>
        <end position="43"/>
    </location>
</feature>
<dbReference type="PANTHER" id="PTHR13009">
    <property type="entry name" value="HEAT SHOCK PROTEIN 90 HSP90 CO-CHAPERONE AHA-1"/>
    <property type="match status" value="1"/>
</dbReference>
<evidence type="ECO:0000256" key="1">
    <source>
        <dbReference type="ARBA" id="ARBA00006817"/>
    </source>
</evidence>
<reference evidence="4" key="1">
    <citation type="submission" date="2022-07" db="EMBL/GenBank/DDBJ databases">
        <title>Genome analysis of Parmales, a sister group of diatoms, reveals the evolutionary specialization of diatoms from phago-mixotrophs to photoautotrophs.</title>
        <authorList>
            <person name="Ban H."/>
            <person name="Sato S."/>
            <person name="Yoshikawa S."/>
            <person name="Kazumasa Y."/>
            <person name="Nakamura Y."/>
            <person name="Ichinomiya M."/>
            <person name="Saitoh K."/>
            <person name="Sato N."/>
            <person name="Blanc-Mathieu R."/>
            <person name="Endo H."/>
            <person name="Kuwata A."/>
            <person name="Ogata H."/>
        </authorList>
    </citation>
    <scope>NUCLEOTIDE SEQUENCE</scope>
</reference>
<evidence type="ECO:0000259" key="3">
    <source>
        <dbReference type="SMART" id="SM01000"/>
    </source>
</evidence>
<gene>
    <name evidence="4" type="ORF">TrRE_jg6812</name>
</gene>
<dbReference type="GO" id="GO:0051087">
    <property type="term" value="F:protein-folding chaperone binding"/>
    <property type="evidence" value="ECO:0007669"/>
    <property type="project" value="InterPro"/>
</dbReference>
<evidence type="ECO:0000313" key="4">
    <source>
        <dbReference type="EMBL" id="GMH54391.1"/>
    </source>
</evidence>
<feature type="domain" description="Activator of Hsp90 ATPase AHSA1-like N-terminal" evidence="3">
    <location>
        <begin position="40"/>
        <end position="172"/>
    </location>
</feature>
<evidence type="ECO:0000256" key="2">
    <source>
        <dbReference type="SAM" id="MobiDB-lite"/>
    </source>
</evidence>
<proteinExistence type="inferred from homology"/>
<dbReference type="InterPro" id="IPR015310">
    <property type="entry name" value="AHSA1-like_N"/>
</dbReference>
<dbReference type="Proteomes" id="UP001165082">
    <property type="component" value="Unassembled WGS sequence"/>
</dbReference>
<dbReference type="InterPro" id="IPR036338">
    <property type="entry name" value="Aha1"/>
</dbReference>
<accession>A0A9W6ZLG4</accession>
<feature type="non-terminal residue" evidence="4">
    <location>
        <position position="174"/>
    </location>
</feature>
<dbReference type="GO" id="GO:0006457">
    <property type="term" value="P:protein folding"/>
    <property type="evidence" value="ECO:0007669"/>
    <property type="project" value="TreeGrafter"/>
</dbReference>
<protein>
    <recommendedName>
        <fullName evidence="3">Activator of Hsp90 ATPase AHSA1-like N-terminal domain-containing protein</fullName>
    </recommendedName>
</protein>
<name>A0A9W6ZLG4_9STRA</name>
<feature type="compositionally biased region" description="Polar residues" evidence="2">
    <location>
        <begin position="20"/>
        <end position="36"/>
    </location>
</feature>
<dbReference type="EMBL" id="BRXZ01000803">
    <property type="protein sequence ID" value="GMH54391.1"/>
    <property type="molecule type" value="Genomic_DNA"/>
</dbReference>
<comment type="caution">
    <text evidence="4">The sequence shown here is derived from an EMBL/GenBank/DDBJ whole genome shotgun (WGS) entry which is preliminary data.</text>
</comment>
<dbReference type="Pfam" id="PF09229">
    <property type="entry name" value="Aha1_N"/>
    <property type="match status" value="1"/>
</dbReference>
<keyword evidence="5" id="KW-1185">Reference proteome</keyword>
<dbReference type="GO" id="GO:0001671">
    <property type="term" value="F:ATPase activator activity"/>
    <property type="evidence" value="ECO:0007669"/>
    <property type="project" value="InterPro"/>
</dbReference>
<sequence length="174" mass="18733">GDITPKPIAATNCPPPAPISSDSTPTKSASAWNSAGTWEEKDTTEWCQGRLKDTLKCTVAEEDCSSLVAKVSELKDVNGDASVVVSRGKKRYIFDLSCDLKFEVVDSDDDTVLGKGSMSLPDISSTAASDGDWELQLSWKKGGGNEGVTRLGKQFQESIKGSLTKFVQQFNSEF</sequence>
<evidence type="ECO:0000313" key="5">
    <source>
        <dbReference type="Proteomes" id="UP001165082"/>
    </source>
</evidence>
<dbReference type="PANTHER" id="PTHR13009:SF22">
    <property type="entry name" value="LD43819P"/>
    <property type="match status" value="1"/>
</dbReference>
<comment type="similarity">
    <text evidence="1">Belongs to the AHA1 family.</text>
</comment>